<reference evidence="1 2" key="1">
    <citation type="submission" date="2019-02" db="EMBL/GenBank/DDBJ databases">
        <title>Opniocepnalus argus genome.</title>
        <authorList>
            <person name="Zhou C."/>
            <person name="Xiao S."/>
        </authorList>
    </citation>
    <scope>NUCLEOTIDE SEQUENCE [LARGE SCALE GENOMIC DNA]</scope>
    <source>
        <strain evidence="1">OARG1902GOOAL</strain>
        <tissue evidence="1">Muscle</tissue>
    </source>
</reference>
<reference evidence="2" key="2">
    <citation type="submission" date="2019-02" db="EMBL/GenBank/DDBJ databases">
        <title>Opniocepnalus argus Var Kimnra genome.</title>
        <authorList>
            <person name="Zhou C."/>
            <person name="Xiao S."/>
        </authorList>
    </citation>
    <scope>NUCLEOTIDE SEQUENCE [LARGE SCALE GENOMIC DNA]</scope>
</reference>
<protein>
    <submittedName>
        <fullName evidence="1">Uncharacterized protein</fullName>
    </submittedName>
</protein>
<dbReference type="Proteomes" id="UP000503349">
    <property type="component" value="Chromosome 7"/>
</dbReference>
<evidence type="ECO:0000313" key="2">
    <source>
        <dbReference type="Proteomes" id="UP000503349"/>
    </source>
</evidence>
<dbReference type="AlphaFoldDB" id="A0A6G1PNM4"/>
<evidence type="ECO:0000313" key="1">
    <source>
        <dbReference type="EMBL" id="KAF3691817.1"/>
    </source>
</evidence>
<gene>
    <name evidence="1" type="ORF">EXN66_Car007492</name>
</gene>
<name>A0A6G1PNM4_CHAAH</name>
<organism evidence="1 2">
    <name type="scientific">Channa argus</name>
    <name type="common">Northern snakehead</name>
    <name type="synonym">Ophicephalus argus</name>
    <dbReference type="NCBI Taxonomy" id="215402"/>
    <lineage>
        <taxon>Eukaryota</taxon>
        <taxon>Metazoa</taxon>
        <taxon>Chordata</taxon>
        <taxon>Craniata</taxon>
        <taxon>Vertebrata</taxon>
        <taxon>Euteleostomi</taxon>
        <taxon>Actinopterygii</taxon>
        <taxon>Neopterygii</taxon>
        <taxon>Teleostei</taxon>
        <taxon>Neoteleostei</taxon>
        <taxon>Acanthomorphata</taxon>
        <taxon>Anabantaria</taxon>
        <taxon>Anabantiformes</taxon>
        <taxon>Channoidei</taxon>
        <taxon>Channidae</taxon>
        <taxon>Channa</taxon>
    </lineage>
</organism>
<accession>A0A6G1PNM4</accession>
<proteinExistence type="predicted"/>
<sequence length="58" mass="6865">MLTYRPIPSSAAISAHSHLQITLTLKHTHINVKPYRPPDIFRVLFTFQMCYYQWSKLC</sequence>
<dbReference type="EMBL" id="CM015718">
    <property type="protein sequence ID" value="KAF3691817.1"/>
    <property type="molecule type" value="Genomic_DNA"/>
</dbReference>
<keyword evidence="2" id="KW-1185">Reference proteome</keyword>